<keyword evidence="6" id="KW-0963">Cytoplasm</keyword>
<evidence type="ECO:0000256" key="3">
    <source>
        <dbReference type="ARBA" id="ARBA00022605"/>
    </source>
</evidence>
<evidence type="ECO:0000256" key="7">
    <source>
        <dbReference type="RuleBase" id="RU000599"/>
    </source>
</evidence>
<dbReference type="NCBIfam" id="NF002110">
    <property type="entry name" value="PRK00951.1-6"/>
    <property type="match status" value="1"/>
</dbReference>
<evidence type="ECO:0000256" key="1">
    <source>
        <dbReference type="ARBA" id="ARBA00005047"/>
    </source>
</evidence>
<name>A0A4D4KV54_STRVO</name>
<dbReference type="InterPro" id="IPR038494">
    <property type="entry name" value="IGPD_sf"/>
</dbReference>
<dbReference type="InterPro" id="IPR020565">
    <property type="entry name" value="ImidazoleglycerP_deHydtase_CS"/>
</dbReference>
<dbReference type="GO" id="GO:0004424">
    <property type="term" value="F:imidazoleglycerol-phosphate dehydratase activity"/>
    <property type="evidence" value="ECO:0007669"/>
    <property type="project" value="UniProtKB-UniRule"/>
</dbReference>
<evidence type="ECO:0000313" key="9">
    <source>
        <dbReference type="EMBL" id="GDY52825.1"/>
    </source>
</evidence>
<accession>A0A4D4KV54</accession>
<proteinExistence type="inferred from homology"/>
<dbReference type="HAMAP" id="MF_00076">
    <property type="entry name" value="HisB"/>
    <property type="match status" value="1"/>
</dbReference>
<keyword evidence="5 6" id="KW-0456">Lyase</keyword>
<gene>
    <name evidence="6 9" type="primary">hisB</name>
    <name evidence="9" type="ORF">SVIO_034480</name>
</gene>
<feature type="region of interest" description="Disordered" evidence="8">
    <location>
        <begin position="230"/>
        <end position="257"/>
    </location>
</feature>
<dbReference type="FunFam" id="3.30.230.40:FF:000001">
    <property type="entry name" value="Imidazoleglycerol-phosphate dehydratase HisB"/>
    <property type="match status" value="1"/>
</dbReference>
<dbReference type="InterPro" id="IPR020568">
    <property type="entry name" value="Ribosomal_Su5_D2-typ_SF"/>
</dbReference>
<dbReference type="Proteomes" id="UP000301309">
    <property type="component" value="Unassembled WGS sequence"/>
</dbReference>
<evidence type="ECO:0000256" key="5">
    <source>
        <dbReference type="ARBA" id="ARBA00023239"/>
    </source>
</evidence>
<dbReference type="Gene3D" id="3.30.230.40">
    <property type="entry name" value="Imidazole glycerol phosphate dehydratase, domain 1"/>
    <property type="match status" value="2"/>
</dbReference>
<dbReference type="GO" id="GO:0000105">
    <property type="term" value="P:L-histidine biosynthetic process"/>
    <property type="evidence" value="ECO:0007669"/>
    <property type="project" value="UniProtKB-UniRule"/>
</dbReference>
<comment type="similarity">
    <text evidence="6 7">Belongs to the imidazoleglycerol-phosphate dehydratase family.</text>
</comment>
<keyword evidence="10" id="KW-1185">Reference proteome</keyword>
<dbReference type="PANTHER" id="PTHR23133:SF2">
    <property type="entry name" value="IMIDAZOLEGLYCEROL-PHOSPHATE DEHYDRATASE"/>
    <property type="match status" value="1"/>
</dbReference>
<dbReference type="CDD" id="cd07914">
    <property type="entry name" value="IGPD"/>
    <property type="match status" value="1"/>
</dbReference>
<dbReference type="EMBL" id="BJHW01000001">
    <property type="protein sequence ID" value="GDY52825.1"/>
    <property type="molecule type" value="Genomic_DNA"/>
</dbReference>
<keyword evidence="4 6" id="KW-0368">Histidine biosynthesis</keyword>
<evidence type="ECO:0000313" key="10">
    <source>
        <dbReference type="Proteomes" id="UP000301309"/>
    </source>
</evidence>
<comment type="subcellular location">
    <subcellularLocation>
        <location evidence="6 7">Cytoplasm</location>
    </subcellularLocation>
</comment>
<comment type="catalytic activity">
    <reaction evidence="6 7">
        <text>D-erythro-1-(imidazol-4-yl)glycerol 3-phosphate = 3-(imidazol-4-yl)-2-oxopropyl phosphate + H2O</text>
        <dbReference type="Rhea" id="RHEA:11040"/>
        <dbReference type="ChEBI" id="CHEBI:15377"/>
        <dbReference type="ChEBI" id="CHEBI:57766"/>
        <dbReference type="ChEBI" id="CHEBI:58278"/>
        <dbReference type="EC" id="4.2.1.19"/>
    </reaction>
</comment>
<dbReference type="NCBIfam" id="NF002111">
    <property type="entry name" value="PRK00951.2-1"/>
    <property type="match status" value="1"/>
</dbReference>
<dbReference type="UniPathway" id="UPA00031">
    <property type="reaction ID" value="UER00011"/>
</dbReference>
<dbReference type="FunFam" id="3.30.230.40:FF:000003">
    <property type="entry name" value="Imidazoleglycerol-phosphate dehydratase HisB"/>
    <property type="match status" value="1"/>
</dbReference>
<dbReference type="GO" id="GO:0005737">
    <property type="term" value="C:cytoplasm"/>
    <property type="evidence" value="ECO:0007669"/>
    <property type="project" value="UniProtKB-SubCell"/>
</dbReference>
<evidence type="ECO:0000256" key="6">
    <source>
        <dbReference type="HAMAP-Rule" id="MF_00076"/>
    </source>
</evidence>
<dbReference type="PROSITE" id="PS00955">
    <property type="entry name" value="IGP_DEHYDRATASE_2"/>
    <property type="match status" value="1"/>
</dbReference>
<dbReference type="InterPro" id="IPR000807">
    <property type="entry name" value="ImidazoleglycerolP_deHydtase"/>
</dbReference>
<protein>
    <recommendedName>
        <fullName evidence="2 6">Imidazoleglycerol-phosphate dehydratase</fullName>
        <shortName evidence="6">IGPD</shortName>
        <ecNumber evidence="6 7">4.2.1.19</ecNumber>
    </recommendedName>
</protein>
<evidence type="ECO:0000256" key="4">
    <source>
        <dbReference type="ARBA" id="ARBA00023102"/>
    </source>
</evidence>
<organism evidence="9 10">
    <name type="scientific">Streptomyces violaceusniger</name>
    <dbReference type="NCBI Taxonomy" id="68280"/>
    <lineage>
        <taxon>Bacteria</taxon>
        <taxon>Bacillati</taxon>
        <taxon>Actinomycetota</taxon>
        <taxon>Actinomycetes</taxon>
        <taxon>Kitasatosporales</taxon>
        <taxon>Streptomycetaceae</taxon>
        <taxon>Streptomyces</taxon>
        <taxon>Streptomyces violaceusniger group</taxon>
    </lineage>
</organism>
<comment type="pathway">
    <text evidence="1 6 7">Amino-acid biosynthesis; L-histidine biosynthesis; L-histidine from 5-phospho-alpha-D-ribose 1-diphosphate: step 6/9.</text>
</comment>
<keyword evidence="3 6" id="KW-0028">Amino-acid biosynthesis</keyword>
<dbReference type="PROSITE" id="PS00954">
    <property type="entry name" value="IGP_DEHYDRATASE_1"/>
    <property type="match status" value="1"/>
</dbReference>
<dbReference type="NCBIfam" id="NF002114">
    <property type="entry name" value="PRK00951.2-4"/>
    <property type="match status" value="1"/>
</dbReference>
<dbReference type="AlphaFoldDB" id="A0A4D4KV54"/>
<dbReference type="Pfam" id="PF00475">
    <property type="entry name" value="IGPD"/>
    <property type="match status" value="1"/>
</dbReference>
<dbReference type="SUPFAM" id="SSF54211">
    <property type="entry name" value="Ribosomal protein S5 domain 2-like"/>
    <property type="match status" value="2"/>
</dbReference>
<evidence type="ECO:0000256" key="2">
    <source>
        <dbReference type="ARBA" id="ARBA00016664"/>
    </source>
</evidence>
<evidence type="ECO:0000256" key="8">
    <source>
        <dbReference type="SAM" id="MobiDB-lite"/>
    </source>
</evidence>
<dbReference type="EC" id="4.2.1.19" evidence="6 7"/>
<sequence>MTRVGRVERTTKETSVVVEIDLDGTGQVDVSTGVGFYDHMLDQLGRHGLFDLTVKTEGDLHIDTHHTIEDTALALGAAFKQALGDKVGIYRFGNCTVPLDESLAQVTVDLSGRPYLVHTEPENIAPMIGTYDTTMTRHILESFVAQAQIALHVHVPYGRNAHHIVECQFKALARALRYASERDPAPPGSSPPRRGPLTVSVARAAAGPQTTLDPRFRRAGGEANEVAVSVARAAAGPQTTLDPRFRRAGGEANEVAA</sequence>
<dbReference type="PANTHER" id="PTHR23133">
    <property type="entry name" value="IMIDAZOLEGLYCEROL-PHOSPHATE DEHYDRATASE HIS7"/>
    <property type="match status" value="1"/>
</dbReference>
<reference evidence="9 10" key="1">
    <citation type="journal article" date="2020" name="Int. J. Syst. Evol. Microbiol.">
        <title>Reclassification of Streptomyces castelarensis and Streptomyces sporoclivatus as later heterotypic synonyms of Streptomyces antimycoticus.</title>
        <authorList>
            <person name="Komaki H."/>
            <person name="Tamura T."/>
        </authorList>
    </citation>
    <scope>NUCLEOTIDE SEQUENCE [LARGE SCALE GENOMIC DNA]</scope>
    <source>
        <strain evidence="9 10">NBRC 13459</strain>
    </source>
</reference>
<comment type="caution">
    <text evidence="9">The sequence shown here is derived from an EMBL/GenBank/DDBJ whole genome shotgun (WGS) entry which is preliminary data.</text>
</comment>